<dbReference type="Gene3D" id="3.30.420.10">
    <property type="entry name" value="Ribonuclease H-like superfamily/Ribonuclease H"/>
    <property type="match status" value="2"/>
</dbReference>
<protein>
    <submittedName>
        <fullName evidence="15">Type II CRISPR RNA-guided endonuclease Cas9</fullName>
    </submittedName>
</protein>
<evidence type="ECO:0000256" key="5">
    <source>
        <dbReference type="ARBA" id="ARBA00022801"/>
    </source>
</evidence>
<evidence type="ECO:0000256" key="3">
    <source>
        <dbReference type="ARBA" id="ARBA00022723"/>
    </source>
</evidence>
<proteinExistence type="predicted"/>
<reference evidence="15" key="1">
    <citation type="submission" date="2019-02" db="EMBL/GenBank/DDBJ databases">
        <authorList>
            <person name="Li S.-H."/>
        </authorList>
    </citation>
    <scope>NUCLEOTIDE SEQUENCE</scope>
    <source>
        <strain evidence="15">IMCC8485</strain>
    </source>
</reference>
<keyword evidence="2 12" id="KW-0540">Nuclease</keyword>
<dbReference type="InterPro" id="IPR028629">
    <property type="entry name" value="Cas9"/>
</dbReference>
<dbReference type="PROSITE" id="PS51749">
    <property type="entry name" value="HNH_CAS9"/>
    <property type="match status" value="1"/>
</dbReference>
<dbReference type="Pfam" id="PF18541">
    <property type="entry name" value="RuvC_III"/>
    <property type="match status" value="1"/>
</dbReference>
<accession>A0ABT3T0L7</accession>
<keyword evidence="10" id="KW-0464">Manganese</keyword>
<evidence type="ECO:0000313" key="15">
    <source>
        <dbReference type="EMBL" id="MCX2975410.1"/>
    </source>
</evidence>
<keyword evidence="4 12" id="KW-0255">Endonuclease</keyword>
<dbReference type="InterPro" id="IPR003615">
    <property type="entry name" value="HNH_nuc"/>
</dbReference>
<dbReference type="GO" id="GO:0004519">
    <property type="term" value="F:endonuclease activity"/>
    <property type="evidence" value="ECO:0007669"/>
    <property type="project" value="UniProtKB-KW"/>
</dbReference>
<comment type="caution">
    <text evidence="15">The sequence shown here is derived from an EMBL/GenBank/DDBJ whole genome shotgun (WGS) entry which is preliminary data.</text>
</comment>
<keyword evidence="9 12" id="KW-0238">DNA-binding</keyword>
<organism evidence="15 16">
    <name type="scientific">Candidatus Seongchinamella marina</name>
    <dbReference type="NCBI Taxonomy" id="2518990"/>
    <lineage>
        <taxon>Bacteria</taxon>
        <taxon>Pseudomonadati</taxon>
        <taxon>Pseudomonadota</taxon>
        <taxon>Gammaproteobacteria</taxon>
        <taxon>Cellvibrionales</taxon>
        <taxon>Halieaceae</taxon>
        <taxon>Seongchinamella</taxon>
    </lineage>
</organism>
<evidence type="ECO:0000256" key="9">
    <source>
        <dbReference type="ARBA" id="ARBA00023125"/>
    </source>
</evidence>
<dbReference type="NCBIfam" id="TIGR01865">
    <property type="entry name" value="cas_Csn1"/>
    <property type="match status" value="1"/>
</dbReference>
<evidence type="ECO:0000259" key="14">
    <source>
        <dbReference type="PROSITE" id="PS51749"/>
    </source>
</evidence>
<evidence type="ECO:0000256" key="1">
    <source>
        <dbReference type="ARBA" id="ARBA00001946"/>
    </source>
</evidence>
<evidence type="ECO:0000256" key="11">
    <source>
        <dbReference type="ARBA" id="ARBA00046380"/>
    </source>
</evidence>
<evidence type="ECO:0000256" key="7">
    <source>
        <dbReference type="ARBA" id="ARBA00022884"/>
    </source>
</evidence>
<keyword evidence="6" id="KW-0460">Magnesium</keyword>
<evidence type="ECO:0000256" key="12">
    <source>
        <dbReference type="PROSITE-ProRule" id="PRU01085"/>
    </source>
</evidence>
<evidence type="ECO:0000256" key="8">
    <source>
        <dbReference type="ARBA" id="ARBA00023118"/>
    </source>
</evidence>
<comment type="cofactor">
    <cofactor evidence="1">
        <name>Mg(2+)</name>
        <dbReference type="ChEBI" id="CHEBI:18420"/>
    </cofactor>
</comment>
<dbReference type="InterPro" id="IPR036397">
    <property type="entry name" value="RNaseH_sf"/>
</dbReference>
<comment type="subunit">
    <text evidence="11">Monomer. Binds crRNA and tracrRNA.</text>
</comment>
<dbReference type="EMBL" id="SHNP01000008">
    <property type="protein sequence ID" value="MCX2975410.1"/>
    <property type="molecule type" value="Genomic_DNA"/>
</dbReference>
<keyword evidence="7" id="KW-0694">RNA-binding</keyword>
<evidence type="ECO:0000313" key="16">
    <source>
        <dbReference type="Proteomes" id="UP001143307"/>
    </source>
</evidence>
<dbReference type="Proteomes" id="UP001143307">
    <property type="component" value="Unassembled WGS sequence"/>
</dbReference>
<evidence type="ECO:0000256" key="2">
    <source>
        <dbReference type="ARBA" id="ARBA00022722"/>
    </source>
</evidence>
<keyword evidence="5 12" id="KW-0378">Hydrolase</keyword>
<feature type="domain" description="HNH Cas9-type" evidence="14">
    <location>
        <begin position="115"/>
        <end position="271"/>
    </location>
</feature>
<dbReference type="InterPro" id="IPR041383">
    <property type="entry name" value="RuvC_III"/>
</dbReference>
<sequence>MSGCQWNVAYNGLTEKIALILLILKACGLAGYAHSNRYTGEWHRELPYYGEILHQYTGTPIANSSNADEAKYGRIANPTVHVALNQLRKVINAIVKKYGHPDEIHIEVVRDLKLSQKAKRELQKTQKKNQERNERHGERLAELGQKNTYDNRLRLTLWEELAEDPMDRCCPFSGKRIGIQSLFTADVQIEHLIPFADCLDDSQSNKTLATRKANNDKGKRTPHEAFGDDQGGYCWDDILDRAHRLPVNKQRRFAPDARSKFCGDEWLARQLNDTAYISRVARQYLTAICNPSQVRVSPGRLTALFRRALSLEKILSEEAGKNRHDHRHHAIDAVVVALTDASLIKTASYYASRGDIERLSDRLNAMEPPWKSFYSDVKASIERLVVSYKPDHGVQAALHNETAYGLVSPPDDRGVSTVRYRKAISALKEKDLDKVTDQILVAAIQAHVKNATLSYEKALLEFVEKSRAKKCTVEERMSVITIEDAGGTPYKGYKGDGNYCYEIEDLENGKWGGRVISSFEANQAAYRKFLDDGKSKRISYDGRPLVMRLCRDDIVAFDYNGRDTLMRVATFSSGKISFAALTESNVDARNRDKNDVFKYVIKSPNSLRKVNARRVFIDVIGAVKDPTNRYGK</sequence>
<keyword evidence="3" id="KW-0479">Metal-binding</keyword>
<evidence type="ECO:0000256" key="4">
    <source>
        <dbReference type="ARBA" id="ARBA00022759"/>
    </source>
</evidence>
<gene>
    <name evidence="15" type="primary">cas9</name>
    <name evidence="15" type="ORF">EYC87_17655</name>
</gene>
<keyword evidence="8" id="KW-0051">Antiviral defense</keyword>
<dbReference type="InterPro" id="IPR033114">
    <property type="entry name" value="HNH_CAS9"/>
</dbReference>
<evidence type="ECO:0000256" key="13">
    <source>
        <dbReference type="SAM" id="MobiDB-lite"/>
    </source>
</evidence>
<name>A0ABT3T0L7_9GAMM</name>
<dbReference type="Pfam" id="PF13395">
    <property type="entry name" value="HNH_4"/>
    <property type="match status" value="1"/>
</dbReference>
<keyword evidence="16" id="KW-1185">Reference proteome</keyword>
<evidence type="ECO:0000256" key="10">
    <source>
        <dbReference type="ARBA" id="ARBA00023211"/>
    </source>
</evidence>
<feature type="region of interest" description="Disordered" evidence="13">
    <location>
        <begin position="119"/>
        <end position="140"/>
    </location>
</feature>
<evidence type="ECO:0000256" key="6">
    <source>
        <dbReference type="ARBA" id="ARBA00022842"/>
    </source>
</evidence>